<proteinExistence type="predicted"/>
<evidence type="ECO:0000259" key="3">
    <source>
        <dbReference type="PROSITE" id="PS50003"/>
    </source>
</evidence>
<dbReference type="GeneID" id="24128341"/>
<feature type="domain" description="ELMO" evidence="4">
    <location>
        <begin position="566"/>
        <end position="771"/>
    </location>
</feature>
<accession>A0A067CFZ7</accession>
<feature type="domain" description="PH" evidence="3">
    <location>
        <begin position="181"/>
        <end position="294"/>
    </location>
</feature>
<protein>
    <recommendedName>
        <fullName evidence="7">ELMO domain-containing protein</fullName>
    </recommendedName>
</protein>
<dbReference type="SMART" id="SM00233">
    <property type="entry name" value="PH"/>
    <property type="match status" value="2"/>
</dbReference>
<gene>
    <name evidence="5" type="ORF">SPRG_05970</name>
</gene>
<dbReference type="OMA" id="WHEAGIQ"/>
<dbReference type="VEuPathDB" id="FungiDB:SPRG_05970"/>
<feature type="region of interest" description="Disordered" evidence="2">
    <location>
        <begin position="86"/>
        <end position="129"/>
    </location>
</feature>
<dbReference type="AlphaFoldDB" id="A0A067CFZ7"/>
<dbReference type="InterPro" id="IPR006816">
    <property type="entry name" value="ELMO_dom"/>
</dbReference>
<reference evidence="5 6" key="1">
    <citation type="journal article" date="2013" name="PLoS Genet.">
        <title>Distinctive expansion of potential virulence genes in the genome of the oomycete fish pathogen Saprolegnia parasitica.</title>
        <authorList>
            <person name="Jiang R.H."/>
            <person name="de Bruijn I."/>
            <person name="Haas B.J."/>
            <person name="Belmonte R."/>
            <person name="Lobach L."/>
            <person name="Christie J."/>
            <person name="van den Ackerveken G."/>
            <person name="Bottin A."/>
            <person name="Bulone V."/>
            <person name="Diaz-Moreno S.M."/>
            <person name="Dumas B."/>
            <person name="Fan L."/>
            <person name="Gaulin E."/>
            <person name="Govers F."/>
            <person name="Grenville-Briggs L.J."/>
            <person name="Horner N.R."/>
            <person name="Levin J.Z."/>
            <person name="Mammella M."/>
            <person name="Meijer H.J."/>
            <person name="Morris P."/>
            <person name="Nusbaum C."/>
            <person name="Oome S."/>
            <person name="Phillips A.J."/>
            <person name="van Rooyen D."/>
            <person name="Rzeszutek E."/>
            <person name="Saraiva M."/>
            <person name="Secombes C.J."/>
            <person name="Seidl M.F."/>
            <person name="Snel B."/>
            <person name="Stassen J.H."/>
            <person name="Sykes S."/>
            <person name="Tripathy S."/>
            <person name="van den Berg H."/>
            <person name="Vega-Arreguin J.C."/>
            <person name="Wawra S."/>
            <person name="Young S.K."/>
            <person name="Zeng Q."/>
            <person name="Dieguez-Uribeondo J."/>
            <person name="Russ C."/>
            <person name="Tyler B.M."/>
            <person name="van West P."/>
        </authorList>
    </citation>
    <scope>NUCLEOTIDE SEQUENCE [LARGE SCALE GENOMIC DNA]</scope>
    <source>
        <strain evidence="5 6">CBS 223.65</strain>
    </source>
</reference>
<evidence type="ECO:0000313" key="5">
    <source>
        <dbReference type="EMBL" id="KDO29433.1"/>
    </source>
</evidence>
<dbReference type="Gene3D" id="2.30.29.30">
    <property type="entry name" value="Pleckstrin-homology domain (PH domain)/Phosphotyrosine-binding domain (PTB)"/>
    <property type="match status" value="1"/>
</dbReference>
<evidence type="ECO:0000256" key="1">
    <source>
        <dbReference type="ARBA" id="ARBA00024863"/>
    </source>
</evidence>
<evidence type="ECO:0000259" key="4">
    <source>
        <dbReference type="PROSITE" id="PS51335"/>
    </source>
</evidence>
<keyword evidence="6" id="KW-1185">Reference proteome</keyword>
<dbReference type="EMBL" id="KK583206">
    <property type="protein sequence ID" value="KDO29433.1"/>
    <property type="molecule type" value="Genomic_DNA"/>
</dbReference>
<organism evidence="5 6">
    <name type="scientific">Saprolegnia parasitica (strain CBS 223.65)</name>
    <dbReference type="NCBI Taxonomy" id="695850"/>
    <lineage>
        <taxon>Eukaryota</taxon>
        <taxon>Sar</taxon>
        <taxon>Stramenopiles</taxon>
        <taxon>Oomycota</taxon>
        <taxon>Saprolegniomycetes</taxon>
        <taxon>Saprolegniales</taxon>
        <taxon>Saprolegniaceae</taxon>
        <taxon>Saprolegnia</taxon>
    </lineage>
</organism>
<name>A0A067CFZ7_SAPPC</name>
<dbReference type="KEGG" id="spar:SPRG_05970"/>
<dbReference type="OrthoDB" id="67155at2759"/>
<dbReference type="PROSITE" id="PS50003">
    <property type="entry name" value="PH_DOMAIN"/>
    <property type="match status" value="1"/>
</dbReference>
<dbReference type="Proteomes" id="UP000030745">
    <property type="component" value="Unassembled WGS sequence"/>
</dbReference>
<dbReference type="Pfam" id="PF04727">
    <property type="entry name" value="ELMO_CED12"/>
    <property type="match status" value="1"/>
</dbReference>
<feature type="region of interest" description="Disordered" evidence="2">
    <location>
        <begin position="1"/>
        <end position="28"/>
    </location>
</feature>
<dbReference type="RefSeq" id="XP_012199933.1">
    <property type="nucleotide sequence ID" value="XM_012344543.1"/>
</dbReference>
<evidence type="ECO:0000313" key="6">
    <source>
        <dbReference type="Proteomes" id="UP000030745"/>
    </source>
</evidence>
<feature type="compositionally biased region" description="Polar residues" evidence="2">
    <location>
        <begin position="11"/>
        <end position="22"/>
    </location>
</feature>
<evidence type="ECO:0000256" key="2">
    <source>
        <dbReference type="SAM" id="MobiDB-lite"/>
    </source>
</evidence>
<sequence length="804" mass="89021">MSVDGPDAPASESTAMSLSEATSEALDRPGEILQVKTLMQLTVHVGMDGNESFASSGISPSGFSEDMSPQSSPVGAFMLPLRRRSDADAVRTPTGSARKLADELGSPQGPYTPGMDEPRKNRRASTSSVEFSREQIQSFEANLGRHYFFARLGASLTVQGGMMSVVDSDDLTDVRQSNVGDVLKQGWLMKKGGVVPTWRRRWFTLSHSADGPILTYAKEKSPAGKAKTALKTIRLSSSSQCSVVPKTKANNARDREFEFKVATSVDLAQREYFVQAISNVEMAAWIAAIKAAINDSQTNAFHAGGLRSFWDKTGIDGFLIHYGVRKCSNRNHVQTRVLELNFADQTIVNTKRGETLTTLPFASLKTIRVLHENSEWGFGLEISWEKHRNWPLYLDTAAARDDLVALLQHITHGDVIDPEQLRQRYPQLTLKTGSMERKQASHNATLKGRFHVKLHEAFLTFFPEHATLVRPWFVLPLKELRVSMDAATDTLYLGRHVMICDSALECKSWYSAILAASILPREIIDAEMDKREKIRRTCVRTVMKLRKLLKASVKPEGNAPAKDQKLIDAMLKQLWTYVFPSDVFVSNTDVRWQEIGFQRGGPPSDLRASGLLGLHCLIYFVRHHTKLATSIMNRIRHGVSEGNLQNYPFAIACINVVATLVEFLGIGDAGSHFDGCVSSAPKTFVAFIANDVEKKGDAASATALSRASLHASLSQYETWDDVAGDVLNTVFEDMFCLLFPILDRLFVEMGAGYMEFGQVLVAFRKRVTVIFATEPATWSALQVLATEPVTETLVAPSIISKQVH</sequence>
<dbReference type="InterPro" id="IPR011993">
    <property type="entry name" value="PH-like_dom_sf"/>
</dbReference>
<dbReference type="PROSITE" id="PS51335">
    <property type="entry name" value="ELMO"/>
    <property type="match status" value="1"/>
</dbReference>
<dbReference type="InterPro" id="IPR050868">
    <property type="entry name" value="ELMO_domain-containing"/>
</dbReference>
<dbReference type="PANTHER" id="PTHR12771">
    <property type="entry name" value="ENGULFMENT AND CELL MOTILITY"/>
    <property type="match status" value="1"/>
</dbReference>
<evidence type="ECO:0008006" key="7">
    <source>
        <dbReference type="Google" id="ProtNLM"/>
    </source>
</evidence>
<dbReference type="PANTHER" id="PTHR12771:SF56">
    <property type="entry name" value="CED-12"/>
    <property type="match status" value="1"/>
</dbReference>
<dbReference type="InterPro" id="IPR001849">
    <property type="entry name" value="PH_domain"/>
</dbReference>
<comment type="function">
    <text evidence="1">Involved in cytoskeletal rearrangements required for phagocytosis of apoptotic cells and cell motility. Acts in association with DOCK1 and CRK. Was initially proposed to be required in complex with DOCK1 to activate Rac Rho small GTPases. May enhance the guanine nucleotide exchange factor (GEF) activity of DOCK1.</text>
</comment>
<dbReference type="Pfam" id="PF00169">
    <property type="entry name" value="PH"/>
    <property type="match status" value="1"/>
</dbReference>
<dbReference type="SUPFAM" id="SSF50729">
    <property type="entry name" value="PH domain-like"/>
    <property type="match status" value="1"/>
</dbReference>